<evidence type="ECO:0000256" key="1">
    <source>
        <dbReference type="SAM" id="MobiDB-lite"/>
    </source>
</evidence>
<keyword evidence="2" id="KW-1133">Transmembrane helix</keyword>
<keyword evidence="2" id="KW-0472">Membrane</keyword>
<feature type="region of interest" description="Disordered" evidence="1">
    <location>
        <begin position="370"/>
        <end position="400"/>
    </location>
</feature>
<evidence type="ECO:0000313" key="5">
    <source>
        <dbReference type="Proteomes" id="UP001178461"/>
    </source>
</evidence>
<dbReference type="GO" id="GO:0005737">
    <property type="term" value="C:cytoplasm"/>
    <property type="evidence" value="ECO:0007669"/>
    <property type="project" value="TreeGrafter"/>
</dbReference>
<feature type="region of interest" description="Disordered" evidence="1">
    <location>
        <begin position="271"/>
        <end position="305"/>
    </location>
</feature>
<evidence type="ECO:0000256" key="2">
    <source>
        <dbReference type="SAM" id="Phobius"/>
    </source>
</evidence>
<keyword evidence="5" id="KW-1185">Reference proteome</keyword>
<keyword evidence="2" id="KW-0812">Transmembrane</keyword>
<gene>
    <name evidence="4" type="ORF">PODLI_1B017894</name>
</gene>
<evidence type="ECO:0000256" key="3">
    <source>
        <dbReference type="SAM" id="SignalP"/>
    </source>
</evidence>
<dbReference type="Proteomes" id="UP001178461">
    <property type="component" value="Chromosome 15"/>
</dbReference>
<feature type="signal peptide" evidence="3">
    <location>
        <begin position="1"/>
        <end position="28"/>
    </location>
</feature>
<dbReference type="EMBL" id="OX395141">
    <property type="protein sequence ID" value="CAI5794681.1"/>
    <property type="molecule type" value="Genomic_DNA"/>
</dbReference>
<protein>
    <recommendedName>
        <fullName evidence="6">Tumor protein p53-inducible protein 13</fullName>
    </recommendedName>
</protein>
<dbReference type="PANTHER" id="PTHR34179">
    <property type="entry name" value="TUMOR PROTEIN P53-INDUCIBLE PROTEIN 13"/>
    <property type="match status" value="1"/>
</dbReference>
<organism evidence="4 5">
    <name type="scientific">Podarcis lilfordi</name>
    <name type="common">Lilford's wall lizard</name>
    <dbReference type="NCBI Taxonomy" id="74358"/>
    <lineage>
        <taxon>Eukaryota</taxon>
        <taxon>Metazoa</taxon>
        <taxon>Chordata</taxon>
        <taxon>Craniata</taxon>
        <taxon>Vertebrata</taxon>
        <taxon>Euteleostomi</taxon>
        <taxon>Lepidosauria</taxon>
        <taxon>Squamata</taxon>
        <taxon>Bifurcata</taxon>
        <taxon>Unidentata</taxon>
        <taxon>Episquamata</taxon>
        <taxon>Laterata</taxon>
        <taxon>Lacertibaenia</taxon>
        <taxon>Lacertidae</taxon>
        <taxon>Podarcis</taxon>
    </lineage>
</organism>
<sequence length="400" mass="43173">MGEPLLLLPPPGPPILLFLLSLAPGVEAGKPSFQQDLPSEEQYRCRGVSWPIPQQDGGIVFLDHQCSPLFLRRQLTLLARACLPHQDRAPHDGPTGHWPLPLAKTEAAQAVAWLESHMAQQMSEKPPTGGERCRFLKRASAAGGGLCPTHLAQALRKLLQCWEAARGPWKPRRRGRKRRALRRRADGLLQADVGGGRHSAIANPVKGANGSPPPVTLSLQAEQKGISESVDLGGQARPSATPLPGGLLGQQPLVTQDIRPSLPVLRTEARAAGGTGCRCPDGGLGKAQGHEGRKEARGSQAGVRVPTPRTEEAAWAASALTFLLVVLTLAILYTRLHRKCRRGRSLYWTTSTEEGSDTVAAVIKRRLLSAQTRRKKRGRQQQQLPPKAPLLPTSTSDSSD</sequence>
<proteinExistence type="predicted"/>
<feature type="chain" id="PRO_5041263276" description="Tumor protein p53-inducible protein 13" evidence="3">
    <location>
        <begin position="29"/>
        <end position="400"/>
    </location>
</feature>
<dbReference type="AlphaFoldDB" id="A0AA35PMR2"/>
<evidence type="ECO:0000313" key="4">
    <source>
        <dbReference type="EMBL" id="CAI5794681.1"/>
    </source>
</evidence>
<feature type="transmembrane region" description="Helical" evidence="2">
    <location>
        <begin position="313"/>
        <end position="334"/>
    </location>
</feature>
<accession>A0AA35PMR2</accession>
<reference evidence="4" key="1">
    <citation type="submission" date="2022-12" db="EMBL/GenBank/DDBJ databases">
        <authorList>
            <person name="Alioto T."/>
            <person name="Alioto T."/>
            <person name="Gomez Garrido J."/>
        </authorList>
    </citation>
    <scope>NUCLEOTIDE SEQUENCE</scope>
</reference>
<feature type="compositionally biased region" description="Basic residues" evidence="1">
    <location>
        <begin position="370"/>
        <end position="379"/>
    </location>
</feature>
<feature type="compositionally biased region" description="Basic and acidic residues" evidence="1">
    <location>
        <begin position="288"/>
        <end position="297"/>
    </location>
</feature>
<name>A0AA35PMR2_9SAUR</name>
<evidence type="ECO:0008006" key="6">
    <source>
        <dbReference type="Google" id="ProtNLM"/>
    </source>
</evidence>
<keyword evidence="3" id="KW-0732">Signal</keyword>
<dbReference type="PANTHER" id="PTHR34179:SF1">
    <property type="entry name" value="TUMOR PROTEIN P53-INDUCIBLE PROTEIN 13"/>
    <property type="match status" value="1"/>
</dbReference>